<evidence type="ECO:0000313" key="2">
    <source>
        <dbReference type="Proteomes" id="UP000239156"/>
    </source>
</evidence>
<sequence>LSYLGHLLVLIPTTFRTPAILWQYNQDLAANVDPQTISFATAPCASVRIKPGVPSAQRPITLNKPNFIRILLVASSCPIPSSLLLAPPVSTPNPILSTGSPTCHLNNIQQPRILLFNQHATIAAPQEPRQTTLWPMNHWWRWRR</sequence>
<dbReference type="AlphaFoldDB" id="A0A2S4VW79"/>
<proteinExistence type="predicted"/>
<comment type="caution">
    <text evidence="1">The sequence shown here is derived from an EMBL/GenBank/DDBJ whole genome shotgun (WGS) entry which is preliminary data.</text>
</comment>
<name>A0A2S4VW79_9BASI</name>
<keyword evidence="2" id="KW-1185">Reference proteome</keyword>
<gene>
    <name evidence="1" type="ORF">PSTT_03470</name>
</gene>
<organism evidence="1 2">
    <name type="scientific">Puccinia striiformis</name>
    <dbReference type="NCBI Taxonomy" id="27350"/>
    <lineage>
        <taxon>Eukaryota</taxon>
        <taxon>Fungi</taxon>
        <taxon>Dikarya</taxon>
        <taxon>Basidiomycota</taxon>
        <taxon>Pucciniomycotina</taxon>
        <taxon>Pucciniomycetes</taxon>
        <taxon>Pucciniales</taxon>
        <taxon>Pucciniaceae</taxon>
        <taxon>Puccinia</taxon>
    </lineage>
</organism>
<evidence type="ECO:0000313" key="1">
    <source>
        <dbReference type="EMBL" id="POW13750.1"/>
    </source>
</evidence>
<accession>A0A2S4VW79</accession>
<dbReference type="VEuPathDB" id="FungiDB:PSTT_03470"/>
<protein>
    <submittedName>
        <fullName evidence="1">Uncharacterized protein</fullName>
    </submittedName>
</protein>
<feature type="non-terminal residue" evidence="1">
    <location>
        <position position="1"/>
    </location>
</feature>
<reference evidence="1" key="1">
    <citation type="submission" date="2017-12" db="EMBL/GenBank/DDBJ databases">
        <title>Gene loss provides genomic basis for host adaptation in cereal stripe rust fungi.</title>
        <authorList>
            <person name="Xia C."/>
        </authorList>
    </citation>
    <scope>NUCLEOTIDE SEQUENCE [LARGE SCALE GENOMIC DNA]</scope>
    <source>
        <strain evidence="1">93-210</strain>
    </source>
</reference>
<dbReference type="EMBL" id="PKSL01000022">
    <property type="protein sequence ID" value="POW13750.1"/>
    <property type="molecule type" value="Genomic_DNA"/>
</dbReference>
<dbReference type="Proteomes" id="UP000239156">
    <property type="component" value="Unassembled WGS sequence"/>
</dbReference>